<dbReference type="AlphaFoldDB" id="A0A084WPX8"/>
<name>A0A084WPX8_ANOSI</name>
<organism evidence="1">
    <name type="scientific">Anopheles sinensis</name>
    <name type="common">Mosquito</name>
    <dbReference type="NCBI Taxonomy" id="74873"/>
    <lineage>
        <taxon>Eukaryota</taxon>
        <taxon>Metazoa</taxon>
        <taxon>Ecdysozoa</taxon>
        <taxon>Arthropoda</taxon>
        <taxon>Hexapoda</taxon>
        <taxon>Insecta</taxon>
        <taxon>Pterygota</taxon>
        <taxon>Neoptera</taxon>
        <taxon>Endopterygota</taxon>
        <taxon>Diptera</taxon>
        <taxon>Nematocera</taxon>
        <taxon>Culicoidea</taxon>
        <taxon>Culicidae</taxon>
        <taxon>Anophelinae</taxon>
        <taxon>Anopheles</taxon>
    </lineage>
</organism>
<dbReference type="EMBL" id="ATLV01025136">
    <property type="status" value="NOT_ANNOTATED_CDS"/>
    <property type="molecule type" value="Genomic_DNA"/>
</dbReference>
<dbReference type="Proteomes" id="UP000030765">
    <property type="component" value="Unassembled WGS sequence"/>
</dbReference>
<reference evidence="2" key="2">
    <citation type="submission" date="2020-05" db="UniProtKB">
        <authorList>
            <consortium name="EnsemblMetazoa"/>
        </authorList>
    </citation>
    <scope>IDENTIFICATION</scope>
</reference>
<dbReference type="EMBL" id="KE525369">
    <property type="protein sequence ID" value="KFB52272.1"/>
    <property type="molecule type" value="Genomic_DNA"/>
</dbReference>
<accession>A0A084WPX8</accession>
<gene>
    <name evidence="1" type="ORF">ZHAS_00020390</name>
</gene>
<evidence type="ECO:0000313" key="3">
    <source>
        <dbReference type="Proteomes" id="UP000030765"/>
    </source>
</evidence>
<dbReference type="EnsemblMetazoa" id="ASIC020390-RA">
    <property type="protein sequence ID" value="ASIC020390-PA"/>
    <property type="gene ID" value="ASIC020390"/>
</dbReference>
<protein>
    <submittedName>
        <fullName evidence="1 2">Uncharacterized protein</fullName>
    </submittedName>
</protein>
<evidence type="ECO:0000313" key="2">
    <source>
        <dbReference type="EnsemblMetazoa" id="ASIC020390-PA"/>
    </source>
</evidence>
<dbReference type="VEuPathDB" id="VectorBase:ASIC020390"/>
<sequence length="62" mass="6808">MQTANLTEPPDLLAASHTLLPVVGSALPFVEHPSQIVAVQELATPRKSAQRLYRERVPEGLY</sequence>
<proteinExistence type="predicted"/>
<evidence type="ECO:0000313" key="1">
    <source>
        <dbReference type="EMBL" id="KFB52272.1"/>
    </source>
</evidence>
<reference evidence="1 3" key="1">
    <citation type="journal article" date="2014" name="BMC Genomics">
        <title>Genome sequence of Anopheles sinensis provides insight into genetics basis of mosquito competence for malaria parasites.</title>
        <authorList>
            <person name="Zhou D."/>
            <person name="Zhang D."/>
            <person name="Ding G."/>
            <person name="Shi L."/>
            <person name="Hou Q."/>
            <person name="Ye Y."/>
            <person name="Xu Y."/>
            <person name="Zhou H."/>
            <person name="Xiong C."/>
            <person name="Li S."/>
            <person name="Yu J."/>
            <person name="Hong S."/>
            <person name="Yu X."/>
            <person name="Zou P."/>
            <person name="Chen C."/>
            <person name="Chang X."/>
            <person name="Wang W."/>
            <person name="Lv Y."/>
            <person name="Sun Y."/>
            <person name="Ma L."/>
            <person name="Shen B."/>
            <person name="Zhu C."/>
        </authorList>
    </citation>
    <scope>NUCLEOTIDE SEQUENCE [LARGE SCALE GENOMIC DNA]</scope>
</reference>
<keyword evidence="3" id="KW-1185">Reference proteome</keyword>